<keyword evidence="6" id="KW-0456">Lyase</keyword>
<evidence type="ECO:0000256" key="3">
    <source>
        <dbReference type="ARBA" id="ARBA00022723"/>
    </source>
</evidence>
<organism evidence="10 11">
    <name type="scientific">Arabidopsis suecica</name>
    <name type="common">Swedish thale-cress</name>
    <name type="synonym">Cardaminopsis suecica</name>
    <dbReference type="NCBI Taxonomy" id="45249"/>
    <lineage>
        <taxon>Eukaryota</taxon>
        <taxon>Viridiplantae</taxon>
        <taxon>Streptophyta</taxon>
        <taxon>Embryophyta</taxon>
        <taxon>Tracheophyta</taxon>
        <taxon>Spermatophyta</taxon>
        <taxon>Magnoliopsida</taxon>
        <taxon>eudicotyledons</taxon>
        <taxon>Gunneridae</taxon>
        <taxon>Pentapetalae</taxon>
        <taxon>rosids</taxon>
        <taxon>malvids</taxon>
        <taxon>Brassicales</taxon>
        <taxon>Brassicaceae</taxon>
        <taxon>Camelineae</taxon>
        <taxon>Arabidopsis</taxon>
    </lineage>
</organism>
<accession>A0A8T2HCG8</accession>
<evidence type="ECO:0000256" key="7">
    <source>
        <dbReference type="ARBA" id="ARBA00038405"/>
    </source>
</evidence>
<dbReference type="EMBL" id="JAEFBJ010000001">
    <property type="protein sequence ID" value="KAG7656887.1"/>
    <property type="molecule type" value="Genomic_DNA"/>
</dbReference>
<dbReference type="InterPro" id="IPR044814">
    <property type="entry name" value="Terpene_cyclase_plant_C1"/>
</dbReference>
<evidence type="ECO:0000256" key="6">
    <source>
        <dbReference type="ARBA" id="ARBA00023239"/>
    </source>
</evidence>
<evidence type="ECO:0000256" key="5">
    <source>
        <dbReference type="ARBA" id="ARBA00023211"/>
    </source>
</evidence>
<dbReference type="OrthoDB" id="1074735at2759"/>
<keyword evidence="5" id="KW-0464">Manganese</keyword>
<keyword evidence="3" id="KW-0479">Metal-binding</keyword>
<dbReference type="PANTHER" id="PTHR31225:SF242">
    <property type="entry name" value="TERPENOID SYNTHASE 9"/>
    <property type="match status" value="1"/>
</dbReference>
<protein>
    <submittedName>
        <fullName evidence="10">Terpene synthase metal-binding domain</fullName>
    </submittedName>
</protein>
<name>A0A8T2HCG8_ARASU</name>
<comment type="cofactor">
    <cofactor evidence="2">
        <name>Mg(2+)</name>
        <dbReference type="ChEBI" id="CHEBI:18420"/>
    </cofactor>
</comment>
<dbReference type="Pfam" id="PF01397">
    <property type="entry name" value="Terpene_synth"/>
    <property type="match status" value="1"/>
</dbReference>
<evidence type="ECO:0000259" key="8">
    <source>
        <dbReference type="Pfam" id="PF01397"/>
    </source>
</evidence>
<comment type="caution">
    <text evidence="10">The sequence shown here is derived from an EMBL/GenBank/DDBJ whole genome shotgun (WGS) entry which is preliminary data.</text>
</comment>
<dbReference type="FunFam" id="1.10.600.10:FF:000007">
    <property type="entry name" value="Isoprene synthase, chloroplastic"/>
    <property type="match status" value="1"/>
</dbReference>
<comment type="similarity">
    <text evidence="7">Belongs to the terpene synthase family. Tpsa subfamily.</text>
</comment>
<reference evidence="10 11" key="1">
    <citation type="submission" date="2020-12" db="EMBL/GenBank/DDBJ databases">
        <title>Concerted genomic and epigenomic changes stabilize Arabidopsis allopolyploids.</title>
        <authorList>
            <person name="Chen Z."/>
        </authorList>
    </citation>
    <scope>NUCLEOTIDE SEQUENCE [LARGE SCALE GENOMIC DNA]</scope>
    <source>
        <strain evidence="10">As9502</strain>
        <tissue evidence="10">Leaf</tissue>
    </source>
</reference>
<dbReference type="SFLD" id="SFLDS00005">
    <property type="entry name" value="Isoprenoid_Synthase_Type_I"/>
    <property type="match status" value="1"/>
</dbReference>
<sequence>MEAIRVFGPKLGSRLSIRSHTTAFPACKLSRFPLTSFPGKHAHLVLLKATTIPLASDDKENNRKFEKLGPSEWGNQFLSAHVDLSEMDALEREIEALKPKVRDMFMSFKGMKSNKKILFLIYLLVSLGLAHHFEDEIEESVKDCSQEMEEMMDGENDLYTVSIIFWVFRTYGHNISSDIFNRFKGDNGKFKECLATDAKGILSLYEAAHMGTTTDYILDEALSFTLSYLESLAANGTCKPNLVRRIRNALGLSQHKNVEILVAKEYIRFYEQEEDCDKTILEFSMLNLKFLQLHYLQELKLLTKWYKEQDFESKLPPYYRDRIVELHLATLAYINPKYSRVRIILTKIYTIQIILDDTCDRYASLREVESLAATIERWDHNDNAMEGLPDYLKSVAKFIFHTFQEFEREVSSESGGSYSLKATIEDCKRMMRSNLQLAKWAVTGHLPSFDEYLDVAGVEIAVYFTVAGILLGMENINKKEAYEWLIFRDKLVRAMSTKARLVNDLFGYKDDMRRGYVTNSINCYKKQYGVTEEEAFRKLHQMVADGDKMMNEEFLKPINVPHQVLKAVLDTLRAINICYDNEDGFTRLNDFSSPSTHNVIDLIGRIFL</sequence>
<dbReference type="GO" id="GO:0010333">
    <property type="term" value="F:terpene synthase activity"/>
    <property type="evidence" value="ECO:0007669"/>
    <property type="project" value="InterPro"/>
</dbReference>
<evidence type="ECO:0000313" key="10">
    <source>
        <dbReference type="EMBL" id="KAG7656887.1"/>
    </source>
</evidence>
<feature type="domain" description="Terpene synthase metal-binding" evidence="9">
    <location>
        <begin position="307"/>
        <end position="548"/>
    </location>
</feature>
<proteinExistence type="inferred from homology"/>
<dbReference type="Proteomes" id="UP000694251">
    <property type="component" value="Chromosome 1"/>
</dbReference>
<dbReference type="InterPro" id="IPR034741">
    <property type="entry name" value="Terpene_cyclase-like_1_C"/>
</dbReference>
<dbReference type="InterPro" id="IPR005630">
    <property type="entry name" value="Terpene_synthase_metal-bd"/>
</dbReference>
<keyword evidence="4" id="KW-0460">Magnesium</keyword>
<evidence type="ECO:0000259" key="9">
    <source>
        <dbReference type="Pfam" id="PF03936"/>
    </source>
</evidence>
<dbReference type="PANTHER" id="PTHR31225">
    <property type="entry name" value="OS04G0344100 PROTEIN-RELATED"/>
    <property type="match status" value="1"/>
</dbReference>
<comment type="cofactor">
    <cofactor evidence="1">
        <name>Mn(2+)</name>
        <dbReference type="ChEBI" id="CHEBI:29035"/>
    </cofactor>
</comment>
<dbReference type="FunFam" id="1.50.10.130:FF:000001">
    <property type="entry name" value="Isoprene synthase, chloroplastic"/>
    <property type="match status" value="1"/>
</dbReference>
<evidence type="ECO:0000256" key="4">
    <source>
        <dbReference type="ARBA" id="ARBA00022842"/>
    </source>
</evidence>
<evidence type="ECO:0000256" key="1">
    <source>
        <dbReference type="ARBA" id="ARBA00001936"/>
    </source>
</evidence>
<dbReference type="InterPro" id="IPR001906">
    <property type="entry name" value="Terpene_synth_N"/>
</dbReference>
<feature type="domain" description="Terpene synthase N-terminal" evidence="8">
    <location>
        <begin position="72"/>
        <end position="250"/>
    </location>
</feature>
<keyword evidence="11" id="KW-1185">Reference proteome</keyword>
<evidence type="ECO:0000256" key="2">
    <source>
        <dbReference type="ARBA" id="ARBA00001946"/>
    </source>
</evidence>
<dbReference type="SFLD" id="SFLDG01019">
    <property type="entry name" value="Terpene_Cyclase_Like_1_C_Termi"/>
    <property type="match status" value="1"/>
</dbReference>
<dbReference type="Pfam" id="PF03936">
    <property type="entry name" value="Terpene_synth_C"/>
    <property type="match status" value="1"/>
</dbReference>
<gene>
    <name evidence="10" type="ORF">ISN44_As01g039770</name>
</gene>
<dbReference type="CDD" id="cd00684">
    <property type="entry name" value="Terpene_cyclase_plant_C1"/>
    <property type="match status" value="1"/>
</dbReference>
<dbReference type="InterPro" id="IPR050148">
    <property type="entry name" value="Terpene_synthase-like"/>
</dbReference>
<dbReference type="AlphaFoldDB" id="A0A8T2HCG8"/>
<dbReference type="GO" id="GO:0016102">
    <property type="term" value="P:diterpenoid biosynthetic process"/>
    <property type="evidence" value="ECO:0007669"/>
    <property type="project" value="InterPro"/>
</dbReference>
<evidence type="ECO:0000313" key="11">
    <source>
        <dbReference type="Proteomes" id="UP000694251"/>
    </source>
</evidence>
<dbReference type="GO" id="GO:0000287">
    <property type="term" value="F:magnesium ion binding"/>
    <property type="evidence" value="ECO:0007669"/>
    <property type="project" value="InterPro"/>
</dbReference>